<dbReference type="CDD" id="cd16833">
    <property type="entry name" value="YfiH"/>
    <property type="match status" value="1"/>
</dbReference>
<keyword evidence="3" id="KW-0808">Transferase</keyword>
<evidence type="ECO:0000256" key="1">
    <source>
        <dbReference type="ARBA" id="ARBA00000553"/>
    </source>
</evidence>
<dbReference type="AlphaFoldDB" id="A0A014QEV3"/>
<dbReference type="SUPFAM" id="SSF64438">
    <property type="entry name" value="CNF1/YfiH-like putative cysteine hydrolases"/>
    <property type="match status" value="1"/>
</dbReference>
<dbReference type="STRING" id="225991.MA05_10180"/>
<evidence type="ECO:0000256" key="10">
    <source>
        <dbReference type="RuleBase" id="RU361274"/>
    </source>
</evidence>
<dbReference type="PANTHER" id="PTHR30616:SF2">
    <property type="entry name" value="PURINE NUCLEOSIDE PHOSPHORYLASE LACC1"/>
    <property type="match status" value="1"/>
</dbReference>
<dbReference type="PANTHER" id="PTHR30616">
    <property type="entry name" value="UNCHARACTERIZED PROTEIN YFIH"/>
    <property type="match status" value="1"/>
</dbReference>
<dbReference type="GO" id="GO:0016787">
    <property type="term" value="F:hydrolase activity"/>
    <property type="evidence" value="ECO:0007669"/>
    <property type="project" value="UniProtKB-KW"/>
</dbReference>
<keyword evidence="4" id="KW-0479">Metal-binding</keyword>
<dbReference type="NCBIfam" id="TIGR00726">
    <property type="entry name" value="peptidoglycan editing factor PgeF"/>
    <property type="match status" value="1"/>
</dbReference>
<dbReference type="Gene3D" id="3.60.140.10">
    <property type="entry name" value="CNF1/YfiH-like putative cysteine hydrolases"/>
    <property type="match status" value="1"/>
</dbReference>
<proteinExistence type="inferred from homology"/>
<keyword evidence="5" id="KW-0378">Hydrolase</keyword>
<comment type="similarity">
    <text evidence="2 10">Belongs to the purine nucleoside phosphorylase YfiH/LACC1 family.</text>
</comment>
<keyword evidence="12" id="KW-1185">Reference proteome</keyword>
<comment type="catalytic activity">
    <reaction evidence="9">
        <text>S-methyl-5'-thioadenosine + phosphate = 5-(methylsulfanyl)-alpha-D-ribose 1-phosphate + adenine</text>
        <dbReference type="Rhea" id="RHEA:11852"/>
        <dbReference type="ChEBI" id="CHEBI:16708"/>
        <dbReference type="ChEBI" id="CHEBI:17509"/>
        <dbReference type="ChEBI" id="CHEBI:43474"/>
        <dbReference type="ChEBI" id="CHEBI:58533"/>
        <dbReference type="EC" id="2.4.2.28"/>
    </reaction>
    <physiologicalReaction direction="left-to-right" evidence="9">
        <dbReference type="Rhea" id="RHEA:11853"/>
    </physiologicalReaction>
</comment>
<dbReference type="InterPro" id="IPR038371">
    <property type="entry name" value="Cu_polyphenol_OxRdtase_sf"/>
</dbReference>
<evidence type="ECO:0000256" key="8">
    <source>
        <dbReference type="ARBA" id="ARBA00048968"/>
    </source>
</evidence>
<comment type="catalytic activity">
    <reaction evidence="8">
        <text>adenosine + phosphate = alpha-D-ribose 1-phosphate + adenine</text>
        <dbReference type="Rhea" id="RHEA:27642"/>
        <dbReference type="ChEBI" id="CHEBI:16335"/>
        <dbReference type="ChEBI" id="CHEBI:16708"/>
        <dbReference type="ChEBI" id="CHEBI:43474"/>
        <dbReference type="ChEBI" id="CHEBI:57720"/>
        <dbReference type="EC" id="2.4.2.1"/>
    </reaction>
    <physiologicalReaction direction="left-to-right" evidence="8">
        <dbReference type="Rhea" id="RHEA:27643"/>
    </physiologicalReaction>
</comment>
<evidence type="ECO:0000256" key="2">
    <source>
        <dbReference type="ARBA" id="ARBA00007353"/>
    </source>
</evidence>
<dbReference type="GO" id="GO:0005507">
    <property type="term" value="F:copper ion binding"/>
    <property type="evidence" value="ECO:0007669"/>
    <property type="project" value="TreeGrafter"/>
</dbReference>
<reference evidence="11 12" key="1">
    <citation type="submission" date="2014-01" db="EMBL/GenBank/DDBJ databases">
        <title>Interspecies Systems Biology Uncovers Metabolites Affecting C. elegans Gene Expression and Life History Traits.</title>
        <authorList>
            <person name="Watson E."/>
            <person name="Macneil L.T."/>
            <person name="Ritter A.D."/>
            <person name="Yilmaz L.S."/>
            <person name="Rosebrock A.P."/>
            <person name="Caudy A.A."/>
            <person name="Walhout A.J."/>
        </authorList>
    </citation>
    <scope>NUCLEOTIDE SEQUENCE [LARGE SCALE GENOMIC DNA]</scope>
    <source>
        <strain evidence="11 12">DA1877</strain>
    </source>
</reference>
<dbReference type="Pfam" id="PF02578">
    <property type="entry name" value="Cu-oxidase_4"/>
    <property type="match status" value="1"/>
</dbReference>
<dbReference type="InterPro" id="IPR011324">
    <property type="entry name" value="Cytotoxic_necrot_fac-like_cat"/>
</dbReference>
<evidence type="ECO:0000256" key="6">
    <source>
        <dbReference type="ARBA" id="ARBA00022833"/>
    </source>
</evidence>
<gene>
    <name evidence="11" type="ORF">AX13_00350</name>
</gene>
<evidence type="ECO:0000256" key="5">
    <source>
        <dbReference type="ARBA" id="ARBA00022801"/>
    </source>
</evidence>
<dbReference type="RefSeq" id="WP_043377785.1">
    <property type="nucleotide sequence ID" value="NZ_JBOK01000001.1"/>
</dbReference>
<evidence type="ECO:0000256" key="9">
    <source>
        <dbReference type="ARBA" id="ARBA00049893"/>
    </source>
</evidence>
<organism evidence="11 12">
    <name type="scientific">Comamonas aquatica DA1877</name>
    <dbReference type="NCBI Taxonomy" id="1457173"/>
    <lineage>
        <taxon>Bacteria</taxon>
        <taxon>Pseudomonadati</taxon>
        <taxon>Pseudomonadota</taxon>
        <taxon>Betaproteobacteria</taxon>
        <taxon>Burkholderiales</taxon>
        <taxon>Comamonadaceae</taxon>
        <taxon>Comamonas</taxon>
    </lineage>
</organism>
<evidence type="ECO:0000313" key="12">
    <source>
        <dbReference type="Proteomes" id="UP000020766"/>
    </source>
</evidence>
<comment type="caution">
    <text evidence="11">The sequence shown here is derived from an EMBL/GenBank/DDBJ whole genome shotgun (WGS) entry which is preliminary data.</text>
</comment>
<dbReference type="EMBL" id="JBOK01000001">
    <property type="protein sequence ID" value="EXU81742.1"/>
    <property type="molecule type" value="Genomic_DNA"/>
</dbReference>
<dbReference type="GO" id="GO:0017061">
    <property type="term" value="F:S-methyl-5-thioadenosine phosphorylase activity"/>
    <property type="evidence" value="ECO:0007669"/>
    <property type="project" value="UniProtKB-EC"/>
</dbReference>
<sequence length="279" mass="29815">MTDTKHLLQQWLQPDWPAIPGVQALFTTRQGGMSAPPWDTMNLGDHVGDAPQAVAANRRLLGRVIQDAADRWVQPVFMQQVHGCGVQVLEAGVPQAQAFDACVTDQVGMVCTIMVADCLPVLMAHRSGRVVAAAHAGWRGLAGQDGHGVLEALWLAYARQLGMPADAALAAQTQVWLGPCIGPQAFEVGEDVRAAFTGRDAGADPCFQARAGAPGKWMADLSGLARRRLAQLGLTQLYGNDGTAAWCTFSDASRFFSHRRDAGVLGSTGRMAACIWKTR</sequence>
<comment type="catalytic activity">
    <reaction evidence="1">
        <text>inosine + phosphate = alpha-D-ribose 1-phosphate + hypoxanthine</text>
        <dbReference type="Rhea" id="RHEA:27646"/>
        <dbReference type="ChEBI" id="CHEBI:17368"/>
        <dbReference type="ChEBI" id="CHEBI:17596"/>
        <dbReference type="ChEBI" id="CHEBI:43474"/>
        <dbReference type="ChEBI" id="CHEBI:57720"/>
        <dbReference type="EC" id="2.4.2.1"/>
    </reaction>
    <physiologicalReaction direction="left-to-right" evidence="1">
        <dbReference type="Rhea" id="RHEA:27647"/>
    </physiologicalReaction>
</comment>
<comment type="catalytic activity">
    <reaction evidence="7">
        <text>adenosine + H2O + H(+) = inosine + NH4(+)</text>
        <dbReference type="Rhea" id="RHEA:24408"/>
        <dbReference type="ChEBI" id="CHEBI:15377"/>
        <dbReference type="ChEBI" id="CHEBI:15378"/>
        <dbReference type="ChEBI" id="CHEBI:16335"/>
        <dbReference type="ChEBI" id="CHEBI:17596"/>
        <dbReference type="ChEBI" id="CHEBI:28938"/>
        <dbReference type="EC" id="3.5.4.4"/>
    </reaction>
    <physiologicalReaction direction="left-to-right" evidence="7">
        <dbReference type="Rhea" id="RHEA:24409"/>
    </physiologicalReaction>
</comment>
<evidence type="ECO:0000256" key="7">
    <source>
        <dbReference type="ARBA" id="ARBA00047989"/>
    </source>
</evidence>
<dbReference type="PATRIC" id="fig|1457173.3.peg.67"/>
<evidence type="ECO:0000256" key="4">
    <source>
        <dbReference type="ARBA" id="ARBA00022723"/>
    </source>
</evidence>
<keyword evidence="6" id="KW-0862">Zinc</keyword>
<evidence type="ECO:0000313" key="11">
    <source>
        <dbReference type="EMBL" id="EXU81742.1"/>
    </source>
</evidence>
<protein>
    <recommendedName>
        <fullName evidence="10">Purine nucleoside phosphorylase</fullName>
    </recommendedName>
</protein>
<evidence type="ECO:0000256" key="3">
    <source>
        <dbReference type="ARBA" id="ARBA00022679"/>
    </source>
</evidence>
<dbReference type="InterPro" id="IPR003730">
    <property type="entry name" value="Cu_polyphenol_OxRdtase"/>
</dbReference>
<dbReference type="Proteomes" id="UP000020766">
    <property type="component" value="Unassembled WGS sequence"/>
</dbReference>
<name>A0A014QEV3_9BURK</name>
<accession>A0A014QEV3</accession>